<feature type="coiled-coil region" evidence="1">
    <location>
        <begin position="7"/>
        <end position="41"/>
    </location>
</feature>
<dbReference type="EnsemblBacteria" id="AAM02399">
    <property type="protein sequence ID" value="AAM02399"/>
    <property type="gene ID" value="MK1186"/>
</dbReference>
<sequence>MSEAELVRELIEELRALRHEIYMLRMELERLRGEVEEVESEDDIPDLLRRAERAAEMAVGDIDLELESDEEGRWSLL</sequence>
<keyword evidence="1" id="KW-0175">Coiled coil</keyword>
<organism evidence="2 3">
    <name type="scientific">Methanopyrus kandleri (strain AV19 / DSM 6324 / JCM 9639 / NBRC 100938)</name>
    <dbReference type="NCBI Taxonomy" id="190192"/>
    <lineage>
        <taxon>Archaea</taxon>
        <taxon>Methanobacteriati</taxon>
        <taxon>Methanobacteriota</taxon>
        <taxon>Methanomada group</taxon>
        <taxon>Methanopyri</taxon>
        <taxon>Methanopyrales</taxon>
        <taxon>Methanopyraceae</taxon>
        <taxon>Methanopyrus</taxon>
    </lineage>
</organism>
<name>Q8TW50_METKA</name>
<dbReference type="KEGG" id="mka:MK1186"/>
<dbReference type="RefSeq" id="WP_011019554.1">
    <property type="nucleotide sequence ID" value="NC_003551.1"/>
</dbReference>
<protein>
    <submittedName>
        <fullName evidence="2">Uncharacterized protein specific for M.kandleri, MK-20 family</fullName>
    </submittedName>
</protein>
<keyword evidence="3" id="KW-1185">Reference proteome</keyword>
<gene>
    <name evidence="2" type="ordered locus">MK1186</name>
</gene>
<dbReference type="InParanoid" id="Q8TW50"/>
<dbReference type="PaxDb" id="190192-MK1186"/>
<dbReference type="HOGENOM" id="CLU_2629743_0_0_2"/>
<dbReference type="EMBL" id="AE009439">
    <property type="protein sequence ID" value="AAM02399.1"/>
    <property type="molecule type" value="Genomic_DNA"/>
</dbReference>
<reference evidence="2 3" key="1">
    <citation type="journal article" date="2002" name="Proc. Natl. Acad. Sci. U.S.A.">
        <title>The complete genome of hyperthermophile Methanopyrus kandleri AV19 and monophyly of archaeal methanogens.</title>
        <authorList>
            <person name="Slesarev A.I."/>
            <person name="Mezhevaya K.V."/>
            <person name="Makarova K.S."/>
            <person name="Polushin N.N."/>
            <person name="Shcherbinina O.V."/>
            <person name="Shakhova V.V."/>
            <person name="Belova G.I."/>
            <person name="Aravind L."/>
            <person name="Natale D.A."/>
            <person name="Rogozin I.B."/>
            <person name="Tatusov R.L."/>
            <person name="Wolf Y.I."/>
            <person name="Stetter K.O."/>
            <person name="Malykh A.G."/>
            <person name="Koonin E.V."/>
            <person name="Kozyavkin S.A."/>
        </authorList>
    </citation>
    <scope>NUCLEOTIDE SEQUENCE [LARGE SCALE GENOMIC DNA]</scope>
    <source>
        <strain evidence="3">AV19 / DSM 6324 / JCM 9639 / NBRC 100938</strain>
    </source>
</reference>
<dbReference type="Proteomes" id="UP000001826">
    <property type="component" value="Chromosome"/>
</dbReference>
<proteinExistence type="predicted"/>
<evidence type="ECO:0000256" key="1">
    <source>
        <dbReference type="SAM" id="Coils"/>
    </source>
</evidence>
<evidence type="ECO:0000313" key="3">
    <source>
        <dbReference type="Proteomes" id="UP000001826"/>
    </source>
</evidence>
<dbReference type="GeneID" id="1477287"/>
<evidence type="ECO:0000313" key="2">
    <source>
        <dbReference type="EMBL" id="AAM02399.1"/>
    </source>
</evidence>
<dbReference type="AlphaFoldDB" id="Q8TW50"/>
<accession>Q8TW50</accession>